<dbReference type="GO" id="GO:0004239">
    <property type="term" value="F:initiator methionyl aminopeptidase activity"/>
    <property type="evidence" value="ECO:0007669"/>
    <property type="project" value="UniProtKB-UniRule"/>
</dbReference>
<evidence type="ECO:0000256" key="1">
    <source>
        <dbReference type="ARBA" id="ARBA00002521"/>
    </source>
</evidence>
<keyword evidence="5 6" id="KW-0378">Hydrolase</keyword>
<dbReference type="GO" id="GO:0070006">
    <property type="term" value="F:metalloaminopeptidase activity"/>
    <property type="evidence" value="ECO:0007669"/>
    <property type="project" value="UniProtKB-UniRule"/>
</dbReference>
<proteinExistence type="inferred from homology"/>
<keyword evidence="4 6" id="KW-0479">Metal-binding</keyword>
<evidence type="ECO:0000256" key="6">
    <source>
        <dbReference type="HAMAP-Rule" id="MF_01974"/>
    </source>
</evidence>
<dbReference type="InterPro" id="IPR002467">
    <property type="entry name" value="Pept_M24A_MAP1"/>
</dbReference>
<accession>A0A833H3B9</accession>
<dbReference type="AlphaFoldDB" id="A0A833H3B9"/>
<dbReference type="Proteomes" id="UP000460298">
    <property type="component" value="Unassembled WGS sequence"/>
</dbReference>
<evidence type="ECO:0000256" key="4">
    <source>
        <dbReference type="ARBA" id="ARBA00022723"/>
    </source>
</evidence>
<sequence length="264" mass="29276">MAPGRKLARRERKVIHIKSKLEIEKMRDAGKLAAEVLFETGQRVKAGVSTEELNDFAHSLTLKRGAESAPLNYRGFPKSICTSVNEVVCHGIPTKSEILKEGDILNIDITVKLRGFHGDTSAMFAVGNIPENARKLIENTEKAMWAGIEVVKPGKRISDIGQAIDDFLTPQGYGIVRALAGHGIGRKFHEEPLVPHYKNNEVRVPIRPGMTFTVEPMVNEGTYRVIFDESDGWTVRTADGRLSAQFEHTCLVTDDGVEVLTRWG</sequence>
<comment type="similarity">
    <text evidence="6">Belongs to the peptidase M24A family. Methionine aminopeptidase type 1 subfamily.</text>
</comment>
<dbReference type="PANTHER" id="PTHR43330">
    <property type="entry name" value="METHIONINE AMINOPEPTIDASE"/>
    <property type="match status" value="1"/>
</dbReference>
<dbReference type="PRINTS" id="PR00599">
    <property type="entry name" value="MAPEPTIDASE"/>
</dbReference>
<dbReference type="InterPro" id="IPR001714">
    <property type="entry name" value="Pept_M24_MAP"/>
</dbReference>
<dbReference type="SUPFAM" id="SSF55920">
    <property type="entry name" value="Creatinase/aminopeptidase"/>
    <property type="match status" value="1"/>
</dbReference>
<feature type="binding site" evidence="6">
    <location>
        <position position="108"/>
    </location>
    <ligand>
        <name>a divalent metal cation</name>
        <dbReference type="ChEBI" id="CHEBI:60240"/>
        <label>1</label>
    </ligand>
</feature>
<evidence type="ECO:0000259" key="8">
    <source>
        <dbReference type="Pfam" id="PF00557"/>
    </source>
</evidence>
<dbReference type="EC" id="3.4.11.18" evidence="6 7"/>
<protein>
    <recommendedName>
        <fullName evidence="6 7">Methionine aminopeptidase</fullName>
        <shortName evidence="6">MAP</shortName>
        <shortName evidence="6">MetAP</shortName>
        <ecNumber evidence="6 7">3.4.11.18</ecNumber>
    </recommendedName>
    <alternativeName>
        <fullName evidence="6">Peptidase M</fullName>
    </alternativeName>
</protein>
<feature type="binding site" evidence="6">
    <location>
        <position position="247"/>
    </location>
    <ligand>
        <name>a divalent metal cation</name>
        <dbReference type="ChEBI" id="CHEBI:60240"/>
        <label>1</label>
    </ligand>
</feature>
<dbReference type="NCBIfam" id="TIGR00500">
    <property type="entry name" value="met_pdase_I"/>
    <property type="match status" value="1"/>
</dbReference>
<evidence type="ECO:0000256" key="2">
    <source>
        <dbReference type="ARBA" id="ARBA00022438"/>
    </source>
</evidence>
<dbReference type="EMBL" id="WBUI01000004">
    <property type="protein sequence ID" value="KAB2933907.1"/>
    <property type="molecule type" value="Genomic_DNA"/>
</dbReference>
<feature type="binding site" evidence="6">
    <location>
        <position position="182"/>
    </location>
    <ligand>
        <name>a divalent metal cation</name>
        <dbReference type="ChEBI" id="CHEBI:60240"/>
        <label>2</label>
        <note>catalytic</note>
    </ligand>
</feature>
<reference evidence="9 10" key="1">
    <citation type="submission" date="2019-10" db="EMBL/GenBank/DDBJ databases">
        <title>Extracellular Electron Transfer in a Candidatus Methanoperedens spp. Enrichment Culture.</title>
        <authorList>
            <person name="Berger S."/>
            <person name="Rangel Shaw D."/>
            <person name="Berben T."/>
            <person name="In 'T Zandt M."/>
            <person name="Frank J."/>
            <person name="Reimann J."/>
            <person name="Jetten M.S.M."/>
            <person name="Welte C.U."/>
        </authorList>
    </citation>
    <scope>NUCLEOTIDE SEQUENCE [LARGE SCALE GENOMIC DNA]</scope>
    <source>
        <strain evidence="9">SB12</strain>
    </source>
</reference>
<dbReference type="HAMAP" id="MF_01974">
    <property type="entry name" value="MetAP_1"/>
    <property type="match status" value="1"/>
</dbReference>
<feature type="binding site" evidence="6">
    <location>
        <position position="90"/>
    </location>
    <ligand>
        <name>substrate</name>
    </ligand>
</feature>
<comment type="function">
    <text evidence="1 6">Removes the N-terminal methionine from nascent proteins. The N-terminal methionine is often cleaved when the second residue in the primary sequence is small and uncharged (Met-Ala-, Cys, Gly, Pro, Ser, Thr, or Val). Requires deformylation of the N(alpha)-formylated initiator methionine before it can be hydrolyzed.</text>
</comment>
<dbReference type="PANTHER" id="PTHR43330:SF27">
    <property type="entry name" value="METHIONINE AMINOPEPTIDASE"/>
    <property type="match status" value="1"/>
</dbReference>
<feature type="binding site" evidence="6">
    <location>
        <position position="247"/>
    </location>
    <ligand>
        <name>a divalent metal cation</name>
        <dbReference type="ChEBI" id="CHEBI:60240"/>
        <label>2</label>
        <note>catalytic</note>
    </ligand>
</feature>
<feature type="binding site" evidence="6">
    <location>
        <position position="119"/>
    </location>
    <ligand>
        <name>a divalent metal cation</name>
        <dbReference type="ChEBI" id="CHEBI:60240"/>
        <label>1</label>
    </ligand>
</feature>
<evidence type="ECO:0000256" key="7">
    <source>
        <dbReference type="RuleBase" id="RU003653"/>
    </source>
</evidence>
<comment type="catalytic activity">
    <reaction evidence="6 7">
        <text>Release of N-terminal amino acids, preferentially methionine, from peptides and arylamides.</text>
        <dbReference type="EC" id="3.4.11.18"/>
    </reaction>
</comment>
<dbReference type="Gene3D" id="3.90.230.10">
    <property type="entry name" value="Creatinase/methionine aminopeptidase superfamily"/>
    <property type="match status" value="1"/>
</dbReference>
<comment type="cofactor">
    <cofactor evidence="6">
        <name>Co(2+)</name>
        <dbReference type="ChEBI" id="CHEBI:48828"/>
    </cofactor>
    <cofactor evidence="6">
        <name>Zn(2+)</name>
        <dbReference type="ChEBI" id="CHEBI:29105"/>
    </cofactor>
    <cofactor evidence="6">
        <name>Mn(2+)</name>
        <dbReference type="ChEBI" id="CHEBI:29035"/>
    </cofactor>
    <cofactor evidence="6">
        <name>Fe(2+)</name>
        <dbReference type="ChEBI" id="CHEBI:29033"/>
    </cofactor>
    <text evidence="6">Binds 2 divalent metal cations per subunit. Has a high-affinity and a low affinity metal-binding site. The true nature of the physiological cofactor is under debate. The enzyme is active with cobalt, zinc, manganese or divalent iron ions. Most likely, methionine aminopeptidases function as mononuclear Fe(2+)-metalloproteases under physiological conditions, and the catalytically relevant metal-binding site has been assigned to the histidine-containing high-affinity site.</text>
</comment>
<dbReference type="GO" id="GO:0046872">
    <property type="term" value="F:metal ion binding"/>
    <property type="evidence" value="ECO:0007669"/>
    <property type="project" value="UniProtKB-UniRule"/>
</dbReference>
<organism evidence="9 10">
    <name type="scientific">Leptonema illini</name>
    <dbReference type="NCBI Taxonomy" id="183"/>
    <lineage>
        <taxon>Bacteria</taxon>
        <taxon>Pseudomonadati</taxon>
        <taxon>Spirochaetota</taxon>
        <taxon>Spirochaetia</taxon>
        <taxon>Leptospirales</taxon>
        <taxon>Leptospiraceae</taxon>
        <taxon>Leptonema</taxon>
    </lineage>
</organism>
<dbReference type="InterPro" id="IPR000994">
    <property type="entry name" value="Pept_M24"/>
</dbReference>
<gene>
    <name evidence="6 9" type="primary">map</name>
    <name evidence="9" type="ORF">F9K24_05425</name>
</gene>
<keyword evidence="2 6" id="KW-0031">Aminopeptidase</keyword>
<dbReference type="Pfam" id="PF00557">
    <property type="entry name" value="Peptidase_M24"/>
    <property type="match status" value="1"/>
</dbReference>
<dbReference type="GO" id="GO:0005829">
    <property type="term" value="C:cytosol"/>
    <property type="evidence" value="ECO:0007669"/>
    <property type="project" value="TreeGrafter"/>
</dbReference>
<keyword evidence="3 6" id="KW-0645">Protease</keyword>
<feature type="binding site" evidence="6">
    <location>
        <position position="215"/>
    </location>
    <ligand>
        <name>a divalent metal cation</name>
        <dbReference type="ChEBI" id="CHEBI:60240"/>
        <label>2</label>
        <note>catalytic</note>
    </ligand>
</feature>
<name>A0A833H3B9_9LEPT</name>
<dbReference type="CDD" id="cd01086">
    <property type="entry name" value="MetAP1"/>
    <property type="match status" value="1"/>
</dbReference>
<evidence type="ECO:0000256" key="5">
    <source>
        <dbReference type="ARBA" id="ARBA00022801"/>
    </source>
</evidence>
<dbReference type="InterPro" id="IPR036005">
    <property type="entry name" value="Creatinase/aminopeptidase-like"/>
</dbReference>
<feature type="binding site" evidence="6">
    <location>
        <position position="189"/>
    </location>
    <ligand>
        <name>substrate</name>
    </ligand>
</feature>
<comment type="subunit">
    <text evidence="6">Monomer.</text>
</comment>
<dbReference type="GO" id="GO:0006508">
    <property type="term" value="P:proteolysis"/>
    <property type="evidence" value="ECO:0007669"/>
    <property type="project" value="UniProtKB-KW"/>
</dbReference>
<evidence type="ECO:0000313" key="9">
    <source>
        <dbReference type="EMBL" id="KAB2933907.1"/>
    </source>
</evidence>
<comment type="caution">
    <text evidence="9">The sequence shown here is derived from an EMBL/GenBank/DDBJ whole genome shotgun (WGS) entry which is preliminary data.</text>
</comment>
<evidence type="ECO:0000256" key="3">
    <source>
        <dbReference type="ARBA" id="ARBA00022670"/>
    </source>
</evidence>
<feature type="domain" description="Peptidase M24" evidence="8">
    <location>
        <begin position="24"/>
        <end position="254"/>
    </location>
</feature>
<evidence type="ECO:0000313" key="10">
    <source>
        <dbReference type="Proteomes" id="UP000460298"/>
    </source>
</evidence>
<feature type="binding site" evidence="6">
    <location>
        <position position="119"/>
    </location>
    <ligand>
        <name>a divalent metal cation</name>
        <dbReference type="ChEBI" id="CHEBI:60240"/>
        <label>2</label>
        <note>catalytic</note>
    </ligand>
</feature>